<dbReference type="EMBL" id="NTME01000047">
    <property type="protein sequence ID" value="PBJ92487.1"/>
    <property type="molecule type" value="Genomic_DNA"/>
</dbReference>
<comment type="caution">
    <text evidence="1">The sequence shown here is derived from an EMBL/GenBank/DDBJ whole genome shotgun (WGS) entry which is preliminary data.</text>
</comment>
<name>A0A2A3LX78_PSEDL</name>
<gene>
    <name evidence="1" type="ORF">CMV24_26530</name>
</gene>
<accession>A0A2A3LX78</accession>
<sequence length="137" mass="14978">MLMGLVMVPIAQPCALWLQTIAYRLHFAYCLTAAPAGNRSLAGWLERLRRHAELDRLWRVATKRVLWFYGVRRTSAHGEYRCVSHDGFLIGAGTDVSGQLTGNFLGNSSALFPAALPASNAVLRGPGLSLIAILSLR</sequence>
<organism evidence="1 2">
    <name type="scientific">Pseudomonas plecoglossicida</name>
    <dbReference type="NCBI Taxonomy" id="70775"/>
    <lineage>
        <taxon>Bacteria</taxon>
        <taxon>Pseudomonadati</taxon>
        <taxon>Pseudomonadota</taxon>
        <taxon>Gammaproteobacteria</taxon>
        <taxon>Pseudomonadales</taxon>
        <taxon>Pseudomonadaceae</taxon>
        <taxon>Pseudomonas</taxon>
    </lineage>
</organism>
<reference evidence="1 2" key="1">
    <citation type="submission" date="2017-09" db="EMBL/GenBank/DDBJ databases">
        <authorList>
            <person name="Ehlers B."/>
            <person name="Leendertz F.H."/>
        </authorList>
    </citation>
    <scope>NUCLEOTIDE SEQUENCE [LARGE SCALE GENOMIC DNA]</scope>
    <source>
        <strain evidence="1 2">DJ-1</strain>
    </source>
</reference>
<evidence type="ECO:0000313" key="2">
    <source>
        <dbReference type="Proteomes" id="UP000218102"/>
    </source>
</evidence>
<protein>
    <submittedName>
        <fullName evidence="1">Uncharacterized protein</fullName>
    </submittedName>
</protein>
<dbReference type="AlphaFoldDB" id="A0A2A3LX78"/>
<evidence type="ECO:0000313" key="1">
    <source>
        <dbReference type="EMBL" id="PBJ92487.1"/>
    </source>
</evidence>
<proteinExistence type="predicted"/>
<dbReference type="Proteomes" id="UP000218102">
    <property type="component" value="Unassembled WGS sequence"/>
</dbReference>